<evidence type="ECO:0000313" key="5">
    <source>
        <dbReference type="Proteomes" id="UP000321514"/>
    </source>
</evidence>
<proteinExistence type="predicted"/>
<accession>A0A511T806</accession>
<dbReference type="RefSeq" id="WP_074957729.1">
    <property type="nucleotide sequence ID" value="NZ_BJXR01000038.1"/>
</dbReference>
<keyword evidence="4" id="KW-1185">Reference proteome</keyword>
<evidence type="ECO:0000313" key="3">
    <source>
        <dbReference type="EMBL" id="SEU34599.1"/>
    </source>
</evidence>
<dbReference type="AlphaFoldDB" id="A0A511T806"/>
<name>A0A511T806_MYXFU</name>
<organism evidence="2 5">
    <name type="scientific">Myxococcus fulvus</name>
    <dbReference type="NCBI Taxonomy" id="33"/>
    <lineage>
        <taxon>Bacteria</taxon>
        <taxon>Pseudomonadati</taxon>
        <taxon>Myxococcota</taxon>
        <taxon>Myxococcia</taxon>
        <taxon>Myxococcales</taxon>
        <taxon>Cystobacterineae</taxon>
        <taxon>Myxococcaceae</taxon>
        <taxon>Myxococcus</taxon>
    </lineage>
</organism>
<feature type="chain" id="PRO_5022679055" description="Lipoprotein" evidence="1">
    <location>
        <begin position="28"/>
        <end position="275"/>
    </location>
</feature>
<dbReference type="EMBL" id="BJXR01000038">
    <property type="protein sequence ID" value="GEN10311.1"/>
    <property type="molecule type" value="Genomic_DNA"/>
</dbReference>
<dbReference type="Proteomes" id="UP000183760">
    <property type="component" value="Unassembled WGS sequence"/>
</dbReference>
<keyword evidence="1" id="KW-0732">Signal</keyword>
<dbReference type="EMBL" id="FOIB01000010">
    <property type="protein sequence ID" value="SEU34599.1"/>
    <property type="molecule type" value="Genomic_DNA"/>
</dbReference>
<feature type="signal peptide" evidence="1">
    <location>
        <begin position="1"/>
        <end position="27"/>
    </location>
</feature>
<evidence type="ECO:0008006" key="6">
    <source>
        <dbReference type="Google" id="ProtNLM"/>
    </source>
</evidence>
<evidence type="ECO:0000313" key="4">
    <source>
        <dbReference type="Proteomes" id="UP000183760"/>
    </source>
</evidence>
<gene>
    <name evidence="2" type="ORF">MFU01_53480</name>
    <name evidence="3" type="ORF">SAMN05443572_11087</name>
</gene>
<reference evidence="3 4" key="1">
    <citation type="submission" date="2016-10" db="EMBL/GenBank/DDBJ databases">
        <authorList>
            <person name="Varghese N."/>
            <person name="Submissions S."/>
        </authorList>
    </citation>
    <scope>NUCLEOTIDE SEQUENCE [LARGE SCALE GENOMIC DNA]</scope>
    <source>
        <strain evidence="3 4">DSM 16525</strain>
    </source>
</reference>
<dbReference type="Proteomes" id="UP000321514">
    <property type="component" value="Unassembled WGS sequence"/>
</dbReference>
<evidence type="ECO:0000313" key="2">
    <source>
        <dbReference type="EMBL" id="GEN10311.1"/>
    </source>
</evidence>
<comment type="caution">
    <text evidence="2">The sequence shown here is derived from an EMBL/GenBank/DDBJ whole genome shotgun (WGS) entry which is preliminary data.</text>
</comment>
<evidence type="ECO:0000256" key="1">
    <source>
        <dbReference type="SAM" id="SignalP"/>
    </source>
</evidence>
<protein>
    <recommendedName>
        <fullName evidence="6">Lipoprotein</fullName>
    </recommendedName>
</protein>
<reference evidence="2 5" key="2">
    <citation type="submission" date="2019-07" db="EMBL/GenBank/DDBJ databases">
        <title>Whole genome shotgun sequence of Myxococcus fulvus NBRC 100333.</title>
        <authorList>
            <person name="Hosoyama A."/>
            <person name="Uohara A."/>
            <person name="Ohji S."/>
            <person name="Ichikawa N."/>
        </authorList>
    </citation>
    <scope>NUCLEOTIDE SEQUENCE [LARGE SCALE GENOMIC DNA]</scope>
    <source>
        <strain evidence="2 5">NBRC 100333</strain>
    </source>
</reference>
<sequence length="275" mass="29613">MRLNLTHSSRLLAAVFALVLPSTPSLAEAPVCVESRGLRHCGLNGASVKKTEEGVRVESQDPSVKGGVVIHTEAATNWTAGMSIEGVGDEQTSQTVFSSTSKEGNTSTATLEQVNGTVGYSASFSRDGEQSTYSVFIYRDGALQASLGGIRSGEVLVHSVQNPEVPPIVRPLGMTYDACRQACFRLSCAYCEHLYNGAQRTLPGGAREWQFDVSHPALHLKDGRIVEGDEVVMREELHKSKRQLHSTGAEQIQIQTTAPAIDLRDENVTGACSIR</sequence>